<dbReference type="Gene3D" id="3.40.50.2020">
    <property type="match status" value="2"/>
</dbReference>
<keyword evidence="1" id="KW-0545">Nucleotide biosynthesis</keyword>
<organism evidence="4 5">
    <name type="scientific">Ralstonia phage RP12</name>
    <dbReference type="NCBI Taxonomy" id="1923889"/>
    <lineage>
        <taxon>Viruses</taxon>
        <taxon>Duplodnaviria</taxon>
        <taxon>Heunggongvirae</taxon>
        <taxon>Uroviricota</taxon>
        <taxon>Caudoviricetes</taxon>
        <taxon>Chimalliviridae</taxon>
        <taxon>Ripduovirus</taxon>
        <taxon>Ripduovirus RP12</taxon>
    </lineage>
</organism>
<keyword evidence="4" id="KW-0808">Transferase</keyword>
<keyword evidence="5" id="KW-1185">Reference proteome</keyword>
<dbReference type="InterPro" id="IPR029057">
    <property type="entry name" value="PRTase-like"/>
</dbReference>
<dbReference type="EMBL" id="AP017924">
    <property type="protein sequence ID" value="BAW19186.1"/>
    <property type="molecule type" value="Genomic_DNA"/>
</dbReference>
<dbReference type="InterPro" id="IPR029099">
    <property type="entry name" value="Pribosyltran_N"/>
</dbReference>
<accession>A0A1L7N134</accession>
<dbReference type="RefSeq" id="YP_009598905.1">
    <property type="nucleotide sequence ID" value="NC_041911.1"/>
</dbReference>
<dbReference type="NCBIfam" id="TIGR01251">
    <property type="entry name" value="ribP_PPkin"/>
    <property type="match status" value="1"/>
</dbReference>
<dbReference type="Pfam" id="PF00156">
    <property type="entry name" value="Pribosyltran"/>
    <property type="match status" value="1"/>
</dbReference>
<evidence type="ECO:0000259" key="3">
    <source>
        <dbReference type="Pfam" id="PF13793"/>
    </source>
</evidence>
<dbReference type="PANTHER" id="PTHR10210">
    <property type="entry name" value="RIBOSE-PHOSPHATE DIPHOSPHOKINASE FAMILY MEMBER"/>
    <property type="match status" value="1"/>
</dbReference>
<evidence type="ECO:0000259" key="2">
    <source>
        <dbReference type="Pfam" id="PF00156"/>
    </source>
</evidence>
<dbReference type="InterPro" id="IPR000836">
    <property type="entry name" value="PRTase_dom"/>
</dbReference>
<dbReference type="GO" id="GO:0000287">
    <property type="term" value="F:magnesium ion binding"/>
    <property type="evidence" value="ECO:0007669"/>
    <property type="project" value="InterPro"/>
</dbReference>
<dbReference type="PANTHER" id="PTHR10210:SF41">
    <property type="entry name" value="RIBOSE-PHOSPHATE PYROPHOSPHOKINASE 1, CHLOROPLASTIC"/>
    <property type="match status" value="1"/>
</dbReference>
<dbReference type="GO" id="GO:0006015">
    <property type="term" value="P:5-phosphoribose 1-diphosphate biosynthetic process"/>
    <property type="evidence" value="ECO:0007669"/>
    <property type="project" value="TreeGrafter"/>
</dbReference>
<feature type="domain" description="Phosphoribosyltransferase" evidence="2">
    <location>
        <begin position="150"/>
        <end position="251"/>
    </location>
</feature>
<dbReference type="OrthoDB" id="6086at10239"/>
<sequence length="304" mass="34009">MIQIGFTYDGQYRYEEVNVSVFKGGEVNVRLTEDVIKYLEQDSDQQKKIDVIAHISNSDTVMAFFLTCDASRRIEPGVEIRAIIPYLPYARQDRVCNPGEALSISTFAKLLNTQNLASVELLDPHSDVSAAAIERSRVTNQEKMLHEVVSKRLLGLNTDNLWLVAPDAGAVKKVKKLADHLKALGLVKGFITATKIRDVETLEVTETRLDADVAGKNLIIVDDICDGGRTFIQLGEILLERGCAELSLFVTHGIFSYGIDALLKIFGRIYTTNSFHPDPESSIRVETERHTAENGQPRFHWFTL</sequence>
<keyword evidence="4" id="KW-0418">Kinase</keyword>
<dbReference type="GO" id="GO:0002189">
    <property type="term" value="C:ribose phosphate diphosphokinase complex"/>
    <property type="evidence" value="ECO:0007669"/>
    <property type="project" value="TreeGrafter"/>
</dbReference>
<reference evidence="4 5" key="1">
    <citation type="submission" date="2016-12" db="EMBL/GenBank/DDBJ databases">
        <title>Characterization of two jumbo phages RP12 and RP31 infecting the phytopathogen Ralstonia solanacearum.</title>
        <authorList>
            <person name="Kawasaki T."/>
            <person name="Yoshikawa G."/>
            <person name="Ogata H."/>
            <person name="Yamada T."/>
        </authorList>
    </citation>
    <scope>NUCLEOTIDE SEQUENCE [LARGE SCALE GENOMIC DNA]</scope>
    <source>
        <strain evidence="4 5">RP12</strain>
    </source>
</reference>
<dbReference type="GO" id="GO:0016301">
    <property type="term" value="F:kinase activity"/>
    <property type="evidence" value="ECO:0007669"/>
    <property type="project" value="UniProtKB-KW"/>
</dbReference>
<name>A0A1L7N134_9CAUD</name>
<evidence type="ECO:0000313" key="5">
    <source>
        <dbReference type="Proteomes" id="UP000222831"/>
    </source>
</evidence>
<evidence type="ECO:0000313" key="4">
    <source>
        <dbReference type="EMBL" id="BAW19186.1"/>
    </source>
</evidence>
<dbReference type="SMART" id="SM01400">
    <property type="entry name" value="Pribosyltran_N"/>
    <property type="match status" value="1"/>
</dbReference>
<dbReference type="SUPFAM" id="SSF53271">
    <property type="entry name" value="PRTase-like"/>
    <property type="match status" value="1"/>
</dbReference>
<proteinExistence type="predicted"/>
<protein>
    <submittedName>
        <fullName evidence="4">Putative ribose-phosphate pyrophosphokinase</fullName>
    </submittedName>
</protein>
<dbReference type="KEGG" id="vg:40074607"/>
<dbReference type="GO" id="GO:0004749">
    <property type="term" value="F:ribose phosphate diphosphokinase activity"/>
    <property type="evidence" value="ECO:0007669"/>
    <property type="project" value="TreeGrafter"/>
</dbReference>
<dbReference type="GO" id="GO:0006164">
    <property type="term" value="P:purine nucleotide biosynthetic process"/>
    <property type="evidence" value="ECO:0007669"/>
    <property type="project" value="TreeGrafter"/>
</dbReference>
<dbReference type="Pfam" id="PF13793">
    <property type="entry name" value="Pribosyltran_N"/>
    <property type="match status" value="1"/>
</dbReference>
<dbReference type="InterPro" id="IPR005946">
    <property type="entry name" value="Rib-P_diPkinase"/>
</dbReference>
<evidence type="ECO:0000256" key="1">
    <source>
        <dbReference type="ARBA" id="ARBA00022727"/>
    </source>
</evidence>
<dbReference type="CDD" id="cd06223">
    <property type="entry name" value="PRTases_typeI"/>
    <property type="match status" value="1"/>
</dbReference>
<feature type="domain" description="Ribose-phosphate pyrophosphokinase N-terminal" evidence="3">
    <location>
        <begin position="15"/>
        <end position="113"/>
    </location>
</feature>
<dbReference type="Proteomes" id="UP000222831">
    <property type="component" value="Segment"/>
</dbReference>
<dbReference type="GeneID" id="40074607"/>